<evidence type="ECO:0000313" key="17">
    <source>
        <dbReference type="Proteomes" id="UP001182556"/>
    </source>
</evidence>
<dbReference type="AlphaFoldDB" id="A0AAD9FVE5"/>
<evidence type="ECO:0000256" key="1">
    <source>
        <dbReference type="ARBA" id="ARBA00004123"/>
    </source>
</evidence>
<dbReference type="EC" id="2.1.1.319" evidence="3"/>
<feature type="domain" description="Protein arginine N-methyltransferase" evidence="15">
    <location>
        <begin position="193"/>
        <end position="303"/>
    </location>
</feature>
<dbReference type="GO" id="GO:0070611">
    <property type="term" value="F:histone H3R2 methyltransferase activity"/>
    <property type="evidence" value="ECO:0007669"/>
    <property type="project" value="TreeGrafter"/>
</dbReference>
<dbReference type="Gene3D" id="3.40.50.150">
    <property type="entry name" value="Vaccinia Virus protein VP39"/>
    <property type="match status" value="1"/>
</dbReference>
<organism evidence="16 17">
    <name type="scientific">Papiliotrema laurentii</name>
    <name type="common">Cryptococcus laurentii</name>
    <dbReference type="NCBI Taxonomy" id="5418"/>
    <lineage>
        <taxon>Eukaryota</taxon>
        <taxon>Fungi</taxon>
        <taxon>Dikarya</taxon>
        <taxon>Basidiomycota</taxon>
        <taxon>Agaricomycotina</taxon>
        <taxon>Tremellomycetes</taxon>
        <taxon>Tremellales</taxon>
        <taxon>Rhynchogastremaceae</taxon>
        <taxon>Papiliotrema</taxon>
    </lineage>
</organism>
<dbReference type="GO" id="GO:0005737">
    <property type="term" value="C:cytoplasm"/>
    <property type="evidence" value="ECO:0007669"/>
    <property type="project" value="UniProtKB-SubCell"/>
</dbReference>
<evidence type="ECO:0000259" key="15">
    <source>
        <dbReference type="Pfam" id="PF22528"/>
    </source>
</evidence>
<comment type="catalytic activity">
    <reaction evidence="12">
        <text>L-arginyl-[protein] + 2 S-adenosyl-L-methionine = N(omega),N(omega)-dimethyl-L-arginyl-[protein] + 2 S-adenosyl-L-homocysteine + 2 H(+)</text>
        <dbReference type="Rhea" id="RHEA:48096"/>
        <dbReference type="Rhea" id="RHEA-COMP:10532"/>
        <dbReference type="Rhea" id="RHEA-COMP:11991"/>
        <dbReference type="ChEBI" id="CHEBI:15378"/>
        <dbReference type="ChEBI" id="CHEBI:29965"/>
        <dbReference type="ChEBI" id="CHEBI:57856"/>
        <dbReference type="ChEBI" id="CHEBI:59789"/>
        <dbReference type="ChEBI" id="CHEBI:61897"/>
        <dbReference type="EC" id="2.1.1.319"/>
    </reaction>
</comment>
<proteinExistence type="predicted"/>
<evidence type="ECO:0000256" key="7">
    <source>
        <dbReference type="ARBA" id="ARBA00022691"/>
    </source>
</evidence>
<keyword evidence="6 13" id="KW-0808">Transferase</keyword>
<evidence type="ECO:0000256" key="8">
    <source>
        <dbReference type="ARBA" id="ARBA00022853"/>
    </source>
</evidence>
<sequence length="458" mass="50022">MEVDRPDVTAKAHQSNGKSPNHPAGTKKKSKDSDFYFGFYSSLQNQANMISDVSRTGTYRKAILGNAAVAFRDKIVLDVGAGSGILSYLSAQAGAQHVIALEASSMADKVELLMKCANAGLSNPHIKNRIRVVRGMVEEEDTQADVLKSGKVDTIISEPIGVMLLHERMVESFILARDLFLKPGGQMLPSAGHIFFAPFTDEALHAETEQKAQFFNATLFGTDFRDLYQVARQEVFAQPIVGMFPPNSLLSAACAPKSFDFHTVTKSQLEEFSIPIQFVVQRTALIHGIASWFDLDFNPRETMIPPHAVDDEATVAAWDYNVMPPAATWSWLGSADNGMNPGPTPRPPNRGLKVTLSTGPDAPRTHWQQARLLLPEPLAANRGELVVGSLHFKVNDARSYDITLDISVDRPGVKVDPRLPSPLTRTATYNLSQQCFNYSYNPDQAPFAAPAPAGTGLV</sequence>
<feature type="domain" description="Protein arginine N-methyltransferase" evidence="15">
    <location>
        <begin position="353"/>
        <end position="407"/>
    </location>
</feature>
<dbReference type="Pfam" id="PF06325">
    <property type="entry name" value="PrmA"/>
    <property type="match status" value="1"/>
</dbReference>
<evidence type="ECO:0000256" key="4">
    <source>
        <dbReference type="ARBA" id="ARBA00022490"/>
    </source>
</evidence>
<evidence type="ECO:0000256" key="14">
    <source>
        <dbReference type="SAM" id="MobiDB-lite"/>
    </source>
</evidence>
<dbReference type="Pfam" id="PF22528">
    <property type="entry name" value="PRMT_C"/>
    <property type="match status" value="2"/>
</dbReference>
<dbReference type="CDD" id="cd02440">
    <property type="entry name" value="AdoMet_MTases"/>
    <property type="match status" value="1"/>
</dbReference>
<reference evidence="16" key="1">
    <citation type="submission" date="2023-02" db="EMBL/GenBank/DDBJ databases">
        <title>Identification and recombinant expression of a fungal hydrolase from Papiliotrema laurentii that hydrolyzes apple cutin and clears colloidal polyester polyurethane.</title>
        <authorList>
            <consortium name="DOE Joint Genome Institute"/>
            <person name="Roman V.A."/>
            <person name="Bojanowski C."/>
            <person name="Crable B.R."/>
            <person name="Wagner D.N."/>
            <person name="Hung C.S."/>
            <person name="Nadeau L.J."/>
            <person name="Schratz L."/>
            <person name="Haridas S."/>
            <person name="Pangilinan J."/>
            <person name="Lipzen A."/>
            <person name="Na H."/>
            <person name="Yan M."/>
            <person name="Ng V."/>
            <person name="Grigoriev I.V."/>
            <person name="Spatafora J.W."/>
            <person name="Barlow D."/>
            <person name="Biffinger J."/>
            <person name="Kelley-Loughnane N."/>
            <person name="Varaljay V.A."/>
            <person name="Crookes-Goodson W.J."/>
        </authorList>
    </citation>
    <scope>NUCLEOTIDE SEQUENCE</scope>
    <source>
        <strain evidence="16">5307AH</strain>
    </source>
</reference>
<keyword evidence="17" id="KW-1185">Reference proteome</keyword>
<evidence type="ECO:0000256" key="9">
    <source>
        <dbReference type="ARBA" id="ARBA00023015"/>
    </source>
</evidence>
<dbReference type="PANTHER" id="PTHR11006:SF10">
    <property type="entry name" value="HISTONE-ARGININE METHYLTRANSFERASE CARMER-RELATED"/>
    <property type="match status" value="1"/>
</dbReference>
<dbReference type="PANTHER" id="PTHR11006">
    <property type="entry name" value="PROTEIN ARGININE N-METHYLTRANSFERASE"/>
    <property type="match status" value="1"/>
</dbReference>
<keyword evidence="4" id="KW-0963">Cytoplasm</keyword>
<evidence type="ECO:0000256" key="11">
    <source>
        <dbReference type="ARBA" id="ARBA00023242"/>
    </source>
</evidence>
<evidence type="ECO:0000256" key="2">
    <source>
        <dbReference type="ARBA" id="ARBA00004496"/>
    </source>
</evidence>
<evidence type="ECO:0000256" key="6">
    <source>
        <dbReference type="ARBA" id="ARBA00022679"/>
    </source>
</evidence>
<dbReference type="PROSITE" id="PS51678">
    <property type="entry name" value="SAM_MT_PRMT"/>
    <property type="match status" value="1"/>
</dbReference>
<feature type="compositionally biased region" description="Basic and acidic residues" evidence="14">
    <location>
        <begin position="1"/>
        <end position="10"/>
    </location>
</feature>
<dbReference type="GO" id="GO:0035242">
    <property type="term" value="F:protein-arginine omega-N asymmetric methyltransferase activity"/>
    <property type="evidence" value="ECO:0007669"/>
    <property type="project" value="UniProtKB-EC"/>
</dbReference>
<comment type="subcellular location">
    <subcellularLocation>
        <location evidence="2">Cytoplasm</location>
    </subcellularLocation>
    <subcellularLocation>
        <location evidence="1">Nucleus</location>
    </subcellularLocation>
</comment>
<evidence type="ECO:0000256" key="5">
    <source>
        <dbReference type="ARBA" id="ARBA00022603"/>
    </source>
</evidence>
<protein>
    <recommendedName>
        <fullName evidence="3">type I protein arginine methyltransferase</fullName>
        <ecNumber evidence="3">2.1.1.319</ecNumber>
    </recommendedName>
</protein>
<dbReference type="EMBL" id="JAODAN010000002">
    <property type="protein sequence ID" value="KAK1926830.1"/>
    <property type="molecule type" value="Genomic_DNA"/>
</dbReference>
<keyword evidence="8" id="KW-0156">Chromatin regulator</keyword>
<evidence type="ECO:0000256" key="13">
    <source>
        <dbReference type="PROSITE-ProRule" id="PRU01015"/>
    </source>
</evidence>
<comment type="caution">
    <text evidence="16">The sequence shown here is derived from an EMBL/GenBank/DDBJ whole genome shotgun (WGS) entry which is preliminary data.</text>
</comment>
<keyword evidence="9" id="KW-0805">Transcription regulation</keyword>
<gene>
    <name evidence="16" type="ORF">DB88DRAFT_483169</name>
</gene>
<evidence type="ECO:0000256" key="3">
    <source>
        <dbReference type="ARBA" id="ARBA00011925"/>
    </source>
</evidence>
<dbReference type="GO" id="GO:0032259">
    <property type="term" value="P:methylation"/>
    <property type="evidence" value="ECO:0007669"/>
    <property type="project" value="UniProtKB-KW"/>
</dbReference>
<evidence type="ECO:0000256" key="12">
    <source>
        <dbReference type="ARBA" id="ARBA00049086"/>
    </source>
</evidence>
<dbReference type="GO" id="GO:0005634">
    <property type="term" value="C:nucleus"/>
    <property type="evidence" value="ECO:0007669"/>
    <property type="project" value="UniProtKB-SubCell"/>
</dbReference>
<accession>A0AAD9FVE5</accession>
<dbReference type="SUPFAM" id="SSF53335">
    <property type="entry name" value="S-adenosyl-L-methionine-dependent methyltransferases"/>
    <property type="match status" value="1"/>
</dbReference>
<dbReference type="Gene3D" id="2.70.160.11">
    <property type="entry name" value="Hnrnp arginine n-methyltransferase1"/>
    <property type="match status" value="1"/>
</dbReference>
<dbReference type="InterPro" id="IPR029063">
    <property type="entry name" value="SAM-dependent_MTases_sf"/>
</dbReference>
<keyword evidence="11" id="KW-0539">Nucleus</keyword>
<evidence type="ECO:0000256" key="10">
    <source>
        <dbReference type="ARBA" id="ARBA00023163"/>
    </source>
</evidence>
<feature type="region of interest" description="Disordered" evidence="14">
    <location>
        <begin position="1"/>
        <end position="30"/>
    </location>
</feature>
<evidence type="ECO:0000313" key="16">
    <source>
        <dbReference type="EMBL" id="KAK1926830.1"/>
    </source>
</evidence>
<keyword evidence="10" id="KW-0804">Transcription</keyword>
<keyword evidence="7 13" id="KW-0949">S-adenosyl-L-methionine</keyword>
<dbReference type="Proteomes" id="UP001182556">
    <property type="component" value="Unassembled WGS sequence"/>
</dbReference>
<name>A0AAD9FVE5_PAPLA</name>
<dbReference type="InterPro" id="IPR025799">
    <property type="entry name" value="Arg_MeTrfase"/>
</dbReference>
<dbReference type="InterPro" id="IPR055135">
    <property type="entry name" value="PRMT_dom"/>
</dbReference>
<dbReference type="FunFam" id="3.40.50.150:FF:000327">
    <property type="entry name" value="Unplaced genomic scaffold supercont2.6, whole genome shotgun sequence"/>
    <property type="match status" value="1"/>
</dbReference>
<keyword evidence="5 13" id="KW-0489">Methyltransferase</keyword>